<organism evidence="1">
    <name type="scientific">Daucus carota subsp. sativus</name>
    <name type="common">Carrot</name>
    <dbReference type="NCBI Taxonomy" id="79200"/>
    <lineage>
        <taxon>Eukaryota</taxon>
        <taxon>Viridiplantae</taxon>
        <taxon>Streptophyta</taxon>
        <taxon>Embryophyta</taxon>
        <taxon>Tracheophyta</taxon>
        <taxon>Spermatophyta</taxon>
        <taxon>Magnoliopsida</taxon>
        <taxon>eudicotyledons</taxon>
        <taxon>Gunneridae</taxon>
        <taxon>Pentapetalae</taxon>
        <taxon>asterids</taxon>
        <taxon>campanulids</taxon>
        <taxon>Apiales</taxon>
        <taxon>Apiaceae</taxon>
        <taxon>Apioideae</taxon>
        <taxon>Scandiceae</taxon>
        <taxon>Daucinae</taxon>
        <taxon>Daucus</taxon>
        <taxon>Daucus sect. Daucus</taxon>
    </lineage>
</organism>
<protein>
    <submittedName>
        <fullName evidence="1">Uncharacterized protein</fullName>
    </submittedName>
</protein>
<proteinExistence type="predicted"/>
<accession>A0A166EGR4</accession>
<sequence>MFHALIATLDVAYGINWPCNIGDMILSNGLKGRGSAARALTGSSLELTTAVANIDMIPVKFFKKNGFGQPMVEGTPLLREVAIDMVHLQCK</sequence>
<reference evidence="1" key="1">
    <citation type="journal article" date="2016" name="Nat. Genet.">
        <title>A high-quality carrot genome assembly provides new insights into carotenoid accumulation and asterid genome evolution.</title>
        <authorList>
            <person name="Iorizzo M."/>
            <person name="Ellison S."/>
            <person name="Senalik D."/>
            <person name="Zeng P."/>
            <person name="Satapoomin P."/>
            <person name="Huang J."/>
            <person name="Bowman M."/>
            <person name="Iovene M."/>
            <person name="Sanseverino W."/>
            <person name="Cavagnaro P."/>
            <person name="Yildiz M."/>
            <person name="Macko-Podgorni A."/>
            <person name="Moranska E."/>
            <person name="Grzebelus E."/>
            <person name="Grzebelus D."/>
            <person name="Ashrafi H."/>
            <person name="Zheng Z."/>
            <person name="Cheng S."/>
            <person name="Spooner D."/>
            <person name="Van Deynze A."/>
            <person name="Simon P."/>
        </authorList>
    </citation>
    <scope>NUCLEOTIDE SEQUENCE [LARGE SCALE GENOMIC DNA]</scope>
    <source>
        <tissue evidence="1">Leaf</tissue>
    </source>
</reference>
<dbReference type="Gramene" id="KZN06544">
    <property type="protein sequence ID" value="KZN06544"/>
    <property type="gene ID" value="DCAR_007381"/>
</dbReference>
<gene>
    <name evidence="1" type="ORF">DCAR_007381</name>
</gene>
<comment type="caution">
    <text evidence="1">The sequence shown here is derived from an EMBL/GenBank/DDBJ whole genome shotgun (WGS) entry which is preliminary data.</text>
</comment>
<dbReference type="EMBL" id="LNRQ01000002">
    <property type="protein sequence ID" value="KZN06544.1"/>
    <property type="molecule type" value="Genomic_DNA"/>
</dbReference>
<dbReference type="AlphaFoldDB" id="A0A166EGR4"/>
<evidence type="ECO:0000313" key="1">
    <source>
        <dbReference type="EMBL" id="KZN06544.1"/>
    </source>
</evidence>
<name>A0A166EGR4_DAUCS</name>